<evidence type="ECO:0000313" key="3">
    <source>
        <dbReference type="Proteomes" id="UP000004162"/>
    </source>
</evidence>
<sequence length="163" mass="17685">MATKIPFYIVLLCIVSLLQVFGLSHFTIFDVSPDAISLLLAFIAVTIGQRAGTSFGFAAGVITGLMSGNMGLSMLARTVEGFIAGFFNIPENSHATSKQKTKRMYWAVMTATFSANAIFAAGYNPLGLSPFYRILVLGLLESLLTLILAFIAKRLLMRKTFSD</sequence>
<name>Q0YRL0_9CHLB</name>
<keyword evidence="1" id="KW-1133">Transmembrane helix</keyword>
<reference evidence="2 3" key="2">
    <citation type="submission" date="2006-07" db="EMBL/GenBank/DDBJ databases">
        <title>Sequencing of the draft genome and assembly of Chlorobium ferroxidans DSM 13031.</title>
        <authorList>
            <consortium name="US DOE Joint Genome Institute (JGI-PGF)"/>
            <person name="Copeland A."/>
            <person name="Lucas S."/>
            <person name="Lapidus A."/>
            <person name="Barry K."/>
            <person name="Glavina del Rio T."/>
            <person name="Dalin E."/>
            <person name="Tice H."/>
            <person name="Bruce D."/>
            <person name="Pitluck S."/>
            <person name="Richardson P."/>
        </authorList>
    </citation>
    <scope>NUCLEOTIDE SEQUENCE [LARGE SCALE GENOMIC DNA]</scope>
    <source>
        <strain evidence="2 3">DSM 13031</strain>
    </source>
</reference>
<gene>
    <name evidence="2" type="ORF">CferDRAFT_0825</name>
</gene>
<dbReference type="AlphaFoldDB" id="Q0YRL0"/>
<feature type="transmembrane region" description="Helical" evidence="1">
    <location>
        <begin position="35"/>
        <end position="65"/>
    </location>
</feature>
<reference evidence="2 3" key="1">
    <citation type="submission" date="2006-07" db="EMBL/GenBank/DDBJ databases">
        <title>Annotation of the draft genome assembly of Chlorobium ferroxidans DSM 13031.</title>
        <authorList>
            <consortium name="US DOE Joint Genome Institute (JGI-ORNL)"/>
            <person name="Larimer F."/>
            <person name="Land M."/>
            <person name="Hauser L."/>
        </authorList>
    </citation>
    <scope>NUCLEOTIDE SEQUENCE [LARGE SCALE GENOMIC DNA]</scope>
    <source>
        <strain evidence="2 3">DSM 13031</strain>
    </source>
</reference>
<dbReference type="RefSeq" id="WP_006366410.1">
    <property type="nucleotide sequence ID" value="NZ_AASE01000010.1"/>
</dbReference>
<feature type="transmembrane region" description="Helical" evidence="1">
    <location>
        <begin position="104"/>
        <end position="124"/>
    </location>
</feature>
<comment type="caution">
    <text evidence="2">The sequence shown here is derived from an EMBL/GenBank/DDBJ whole genome shotgun (WGS) entry which is preliminary data.</text>
</comment>
<evidence type="ECO:0000313" key="2">
    <source>
        <dbReference type="EMBL" id="EAT58884.1"/>
    </source>
</evidence>
<dbReference type="Proteomes" id="UP000004162">
    <property type="component" value="Unassembled WGS sequence"/>
</dbReference>
<keyword evidence="3" id="KW-1185">Reference proteome</keyword>
<feature type="transmembrane region" description="Helical" evidence="1">
    <location>
        <begin position="130"/>
        <end position="152"/>
    </location>
</feature>
<keyword evidence="1" id="KW-0812">Transmembrane</keyword>
<dbReference type="EMBL" id="AASE01000010">
    <property type="protein sequence ID" value="EAT58884.1"/>
    <property type="molecule type" value="Genomic_DNA"/>
</dbReference>
<evidence type="ECO:0000256" key="1">
    <source>
        <dbReference type="SAM" id="Phobius"/>
    </source>
</evidence>
<keyword evidence="1" id="KW-0472">Membrane</keyword>
<feature type="transmembrane region" description="Helical" evidence="1">
    <location>
        <begin position="7"/>
        <end position="29"/>
    </location>
</feature>
<organism evidence="2 3">
    <name type="scientific">Chlorobium ferrooxidans DSM 13031</name>
    <dbReference type="NCBI Taxonomy" id="377431"/>
    <lineage>
        <taxon>Bacteria</taxon>
        <taxon>Pseudomonadati</taxon>
        <taxon>Chlorobiota</taxon>
        <taxon>Chlorobiia</taxon>
        <taxon>Chlorobiales</taxon>
        <taxon>Chlorobiaceae</taxon>
        <taxon>Chlorobium/Pelodictyon group</taxon>
        <taxon>Chlorobium</taxon>
    </lineage>
</organism>
<evidence type="ECO:0008006" key="4">
    <source>
        <dbReference type="Google" id="ProtNLM"/>
    </source>
</evidence>
<protein>
    <recommendedName>
        <fullName evidence="4">Rod shape-determining protein MreD</fullName>
    </recommendedName>
</protein>
<dbReference type="OrthoDB" id="597763at2"/>
<accession>Q0YRL0</accession>
<proteinExistence type="predicted"/>